<comment type="caution">
    <text evidence="1">The sequence shown here is derived from an EMBL/GenBank/DDBJ whole genome shotgun (WGS) entry which is preliminary data.</text>
</comment>
<sequence length="50" mass="5285">MPGEKAPPTDTDCVGQQATVIFQSGTRDSSLNAGDFFSRAIHSVLPATDF</sequence>
<gene>
    <name evidence="1" type="ORF">BC643_4612</name>
</gene>
<dbReference type="Proteomes" id="UP000283387">
    <property type="component" value="Unassembled WGS sequence"/>
</dbReference>
<evidence type="ECO:0000313" key="2">
    <source>
        <dbReference type="Proteomes" id="UP000283387"/>
    </source>
</evidence>
<name>A0A419VUS0_9BACT</name>
<dbReference type="AlphaFoldDB" id="A0A419VUS0"/>
<proteinExistence type="predicted"/>
<organism evidence="1 2">
    <name type="scientific">Mangrovibacterium diazotrophicum</name>
    <dbReference type="NCBI Taxonomy" id="1261403"/>
    <lineage>
        <taxon>Bacteria</taxon>
        <taxon>Pseudomonadati</taxon>
        <taxon>Bacteroidota</taxon>
        <taxon>Bacteroidia</taxon>
        <taxon>Marinilabiliales</taxon>
        <taxon>Prolixibacteraceae</taxon>
        <taxon>Mangrovibacterium</taxon>
    </lineage>
</organism>
<reference evidence="1 2" key="1">
    <citation type="submission" date="2018-09" db="EMBL/GenBank/DDBJ databases">
        <title>Genomic Encyclopedia of Archaeal and Bacterial Type Strains, Phase II (KMG-II): from individual species to whole genera.</title>
        <authorList>
            <person name="Goeker M."/>
        </authorList>
    </citation>
    <scope>NUCLEOTIDE SEQUENCE [LARGE SCALE GENOMIC DNA]</scope>
    <source>
        <strain evidence="1 2">DSM 27148</strain>
    </source>
</reference>
<accession>A0A419VUS0</accession>
<evidence type="ECO:0000313" key="1">
    <source>
        <dbReference type="EMBL" id="RKD85093.1"/>
    </source>
</evidence>
<keyword evidence="2" id="KW-1185">Reference proteome</keyword>
<dbReference type="EMBL" id="RAPN01000006">
    <property type="protein sequence ID" value="RKD85093.1"/>
    <property type="molecule type" value="Genomic_DNA"/>
</dbReference>
<protein>
    <submittedName>
        <fullName evidence="1">Uncharacterized protein</fullName>
    </submittedName>
</protein>